<protein>
    <submittedName>
        <fullName evidence="4">Putative transducin/WD40 repeat-like superfamily protein</fullName>
    </submittedName>
</protein>
<dbReference type="STRING" id="4232.A0A251T970"/>
<reference evidence="5" key="1">
    <citation type="journal article" date="2017" name="Nature">
        <title>The sunflower genome provides insights into oil metabolism, flowering and Asterid evolution.</title>
        <authorList>
            <person name="Badouin H."/>
            <person name="Gouzy J."/>
            <person name="Grassa C.J."/>
            <person name="Murat F."/>
            <person name="Staton S.E."/>
            <person name="Cottret L."/>
            <person name="Lelandais-Briere C."/>
            <person name="Owens G.L."/>
            <person name="Carrere S."/>
            <person name="Mayjonade B."/>
            <person name="Legrand L."/>
            <person name="Gill N."/>
            <person name="Kane N.C."/>
            <person name="Bowers J.E."/>
            <person name="Hubner S."/>
            <person name="Bellec A."/>
            <person name="Berard A."/>
            <person name="Berges H."/>
            <person name="Blanchet N."/>
            <person name="Boniface M.C."/>
            <person name="Brunel D."/>
            <person name="Catrice O."/>
            <person name="Chaidir N."/>
            <person name="Claudel C."/>
            <person name="Donnadieu C."/>
            <person name="Faraut T."/>
            <person name="Fievet G."/>
            <person name="Helmstetter N."/>
            <person name="King M."/>
            <person name="Knapp S.J."/>
            <person name="Lai Z."/>
            <person name="Le Paslier M.C."/>
            <person name="Lippi Y."/>
            <person name="Lorenzon L."/>
            <person name="Mandel J.R."/>
            <person name="Marage G."/>
            <person name="Marchand G."/>
            <person name="Marquand E."/>
            <person name="Bret-Mestries E."/>
            <person name="Morien E."/>
            <person name="Nambeesan S."/>
            <person name="Nguyen T."/>
            <person name="Pegot-Espagnet P."/>
            <person name="Pouilly N."/>
            <person name="Raftis F."/>
            <person name="Sallet E."/>
            <person name="Schiex T."/>
            <person name="Thomas J."/>
            <person name="Vandecasteele C."/>
            <person name="Vares D."/>
            <person name="Vear F."/>
            <person name="Vautrin S."/>
            <person name="Crespi M."/>
            <person name="Mangin B."/>
            <person name="Burke J.M."/>
            <person name="Salse J."/>
            <person name="Munos S."/>
            <person name="Vincourt P."/>
            <person name="Rieseberg L.H."/>
            <person name="Langlade N.B."/>
        </authorList>
    </citation>
    <scope>NUCLEOTIDE SEQUENCE [LARGE SCALE GENOMIC DNA]</scope>
    <source>
        <strain evidence="5">cv. SF193</strain>
    </source>
</reference>
<dbReference type="SUPFAM" id="SSF81383">
    <property type="entry name" value="F-box domain"/>
    <property type="match status" value="1"/>
</dbReference>
<accession>A0A251T970</accession>
<dbReference type="Pfam" id="PF00400">
    <property type="entry name" value="WD40"/>
    <property type="match status" value="1"/>
</dbReference>
<evidence type="ECO:0000256" key="2">
    <source>
        <dbReference type="ARBA" id="ARBA00022737"/>
    </source>
</evidence>
<evidence type="ECO:0000256" key="3">
    <source>
        <dbReference type="SAM" id="MobiDB-lite"/>
    </source>
</evidence>
<organism evidence="4 5">
    <name type="scientific">Helianthus annuus</name>
    <name type="common">Common sunflower</name>
    <dbReference type="NCBI Taxonomy" id="4232"/>
    <lineage>
        <taxon>Eukaryota</taxon>
        <taxon>Viridiplantae</taxon>
        <taxon>Streptophyta</taxon>
        <taxon>Embryophyta</taxon>
        <taxon>Tracheophyta</taxon>
        <taxon>Spermatophyta</taxon>
        <taxon>Magnoliopsida</taxon>
        <taxon>eudicotyledons</taxon>
        <taxon>Gunneridae</taxon>
        <taxon>Pentapetalae</taxon>
        <taxon>asterids</taxon>
        <taxon>campanulids</taxon>
        <taxon>Asterales</taxon>
        <taxon>Asteraceae</taxon>
        <taxon>Asteroideae</taxon>
        <taxon>Heliantheae alliance</taxon>
        <taxon>Heliantheae</taxon>
        <taxon>Helianthus</taxon>
    </lineage>
</organism>
<dbReference type="OMA" id="WRIMVID"/>
<dbReference type="OrthoDB" id="760263at2759"/>
<dbReference type="PROSITE" id="PS00678">
    <property type="entry name" value="WD_REPEATS_1"/>
    <property type="match status" value="1"/>
</dbReference>
<keyword evidence="2" id="KW-0677">Repeat</keyword>
<sequence>MSTASSSSSHDGDGDGDGGGGDFTGPSHSRQRFNSAVWPEPFLEALAIQIAVDAALSFGRLAVAPALFNIFQVCRTWRSISQSDPLWQTLTRRIWHRHHLLHHSWYDEYIYRHRTARNFHSRRYDYTTLNFPPNDDNNNGALSCCRLALSDYHIAAGFSDGSVRLYHLPTRLHVTTFHPHQRNHLGLYSRAVSGIFFTDNRLVFASLDGDIHVASIDVPGAAARRAHLGDVVTDGVLVDFTGCDRWWVGLYAGVPNRAFHVRNSNTEEIVFIGGTLMDPDSVDGWHLLTDLSEHIGRIRITSDELAVGFRITSDELAVGFARRRVIVFNLRNQMILGDEEFRREINVGAADAYDRALMFVNSRGVANVRQVSSLAEICRFMARGSLLGCVNGGYCFTSVGGGIRVWELHHGEYLYILRERIGDASAMIADERYVAACSADNTIHLWDFGAHI</sequence>
<dbReference type="PANTHER" id="PTHR19855:SF31">
    <property type="entry name" value="TRANSCRIPTIONAL REGULATOR STERILE APETALA"/>
    <property type="match status" value="1"/>
</dbReference>
<dbReference type="Proteomes" id="UP000215914">
    <property type="component" value="Chromosome 11"/>
</dbReference>
<dbReference type="SUPFAM" id="SSF50978">
    <property type="entry name" value="WD40 repeat-like"/>
    <property type="match status" value="1"/>
</dbReference>
<name>A0A251T970_HELAN</name>
<dbReference type="InterPro" id="IPR015943">
    <property type="entry name" value="WD40/YVTN_repeat-like_dom_sf"/>
</dbReference>
<dbReference type="InterPro" id="IPR036047">
    <property type="entry name" value="F-box-like_dom_sf"/>
</dbReference>
<gene>
    <name evidence="4" type="primary">SAP</name>
    <name evidence="4" type="ORF">HannXRQ_Chr11g0328881</name>
</gene>
<dbReference type="SMART" id="SM00320">
    <property type="entry name" value="WD40"/>
    <property type="match status" value="3"/>
</dbReference>
<dbReference type="InterPro" id="IPR036322">
    <property type="entry name" value="WD40_repeat_dom_sf"/>
</dbReference>
<dbReference type="Gene3D" id="1.20.1280.50">
    <property type="match status" value="1"/>
</dbReference>
<dbReference type="InterPro" id="IPR019775">
    <property type="entry name" value="WD40_repeat_CS"/>
</dbReference>
<keyword evidence="1" id="KW-0853">WD repeat</keyword>
<dbReference type="EMBL" id="CM007900">
    <property type="protein sequence ID" value="OTG07299.1"/>
    <property type="molecule type" value="Genomic_DNA"/>
</dbReference>
<feature type="region of interest" description="Disordered" evidence="3">
    <location>
        <begin position="1"/>
        <end position="26"/>
    </location>
</feature>
<dbReference type="InParanoid" id="A0A251T970"/>
<evidence type="ECO:0000256" key="1">
    <source>
        <dbReference type="ARBA" id="ARBA00022574"/>
    </source>
</evidence>
<dbReference type="Gene3D" id="2.130.10.10">
    <property type="entry name" value="YVTN repeat-like/Quinoprotein amine dehydrogenase"/>
    <property type="match status" value="1"/>
</dbReference>
<dbReference type="PANTHER" id="PTHR19855">
    <property type="entry name" value="WD40 REPEAT PROTEIN 12, 37"/>
    <property type="match status" value="1"/>
</dbReference>
<evidence type="ECO:0000313" key="4">
    <source>
        <dbReference type="EMBL" id="OTG07299.1"/>
    </source>
</evidence>
<keyword evidence="5" id="KW-1185">Reference proteome</keyword>
<dbReference type="AlphaFoldDB" id="A0A251T970"/>
<dbReference type="FunCoup" id="A0A251T970">
    <property type="interactions" value="2"/>
</dbReference>
<evidence type="ECO:0000313" key="5">
    <source>
        <dbReference type="Proteomes" id="UP000215914"/>
    </source>
</evidence>
<dbReference type="InterPro" id="IPR001680">
    <property type="entry name" value="WD40_rpt"/>
</dbReference>
<proteinExistence type="predicted"/>